<evidence type="ECO:0000313" key="3">
    <source>
        <dbReference type="Proteomes" id="UP001273136"/>
    </source>
</evidence>
<organism evidence="2 3">
    <name type="scientific">Methanorbis furvi</name>
    <dbReference type="NCBI Taxonomy" id="3028299"/>
    <lineage>
        <taxon>Archaea</taxon>
        <taxon>Methanobacteriati</taxon>
        <taxon>Methanobacteriota</taxon>
        <taxon>Stenosarchaea group</taxon>
        <taxon>Methanomicrobia</taxon>
        <taxon>Methanomicrobiales</taxon>
        <taxon>Methanocorpusculaceae</taxon>
        <taxon>Methanorbis</taxon>
    </lineage>
</organism>
<feature type="transmembrane region" description="Helical" evidence="1">
    <location>
        <begin position="223"/>
        <end position="244"/>
    </location>
</feature>
<dbReference type="Proteomes" id="UP001273136">
    <property type="component" value="Unassembled WGS sequence"/>
</dbReference>
<dbReference type="PANTHER" id="PTHR37308">
    <property type="entry name" value="INTEGRAL MEMBRANE PROTEIN"/>
    <property type="match status" value="1"/>
</dbReference>
<feature type="transmembrane region" description="Helical" evidence="1">
    <location>
        <begin position="189"/>
        <end position="211"/>
    </location>
</feature>
<feature type="transmembrane region" description="Helical" evidence="1">
    <location>
        <begin position="136"/>
        <end position="157"/>
    </location>
</feature>
<dbReference type="PANTHER" id="PTHR37308:SF1">
    <property type="entry name" value="POLYPRENYL-PHOSPHATE TRANSPORTER"/>
    <property type="match status" value="1"/>
</dbReference>
<keyword evidence="1" id="KW-0472">Membrane</keyword>
<name>A0AAE4MBV8_9EURY</name>
<evidence type="ECO:0000313" key="2">
    <source>
        <dbReference type="EMBL" id="MDV0441271.1"/>
    </source>
</evidence>
<dbReference type="AlphaFoldDB" id="A0AAE4MBV8"/>
<proteinExistence type="predicted"/>
<keyword evidence="1" id="KW-0812">Transmembrane</keyword>
<feature type="transmembrane region" description="Helical" evidence="1">
    <location>
        <begin position="6"/>
        <end position="25"/>
    </location>
</feature>
<feature type="transmembrane region" description="Helical" evidence="1">
    <location>
        <begin position="256"/>
        <end position="274"/>
    </location>
</feature>
<dbReference type="Pfam" id="PF04018">
    <property type="entry name" value="VCA0040-like"/>
    <property type="match status" value="1"/>
</dbReference>
<evidence type="ECO:0008006" key="4">
    <source>
        <dbReference type="Google" id="ProtNLM"/>
    </source>
</evidence>
<evidence type="ECO:0000256" key="1">
    <source>
        <dbReference type="SAM" id="Phobius"/>
    </source>
</evidence>
<keyword evidence="1" id="KW-1133">Transmembrane helix</keyword>
<reference evidence="2" key="1">
    <citation type="submission" date="2023-06" db="EMBL/GenBank/DDBJ databases">
        <title>Genome sequence of Methancorpusculaceae sp. Ag1.</title>
        <authorList>
            <person name="Protasov E."/>
            <person name="Platt K."/>
            <person name="Poehlein A."/>
            <person name="Daniel R."/>
            <person name="Brune A."/>
        </authorList>
    </citation>
    <scope>NUCLEOTIDE SEQUENCE</scope>
    <source>
        <strain evidence="2">Ag1</strain>
    </source>
</reference>
<dbReference type="EMBL" id="JAWDKA010000002">
    <property type="protein sequence ID" value="MDV0441271.1"/>
    <property type="molecule type" value="Genomic_DNA"/>
</dbReference>
<feature type="transmembrane region" description="Helical" evidence="1">
    <location>
        <begin position="104"/>
        <end position="124"/>
    </location>
</feature>
<gene>
    <name evidence="2" type="ORF">McpAg1_04530</name>
</gene>
<comment type="caution">
    <text evidence="2">The sequence shown here is derived from an EMBL/GenBank/DDBJ whole genome shotgun (WGS) entry which is preliminary data.</text>
</comment>
<accession>A0AAE4MBV8</accession>
<keyword evidence="3" id="KW-1185">Reference proteome</keyword>
<feature type="transmembrane region" description="Helical" evidence="1">
    <location>
        <begin position="72"/>
        <end position="92"/>
    </location>
</feature>
<sequence>MAVADSVPGVSGGTIAFLLGFYEKFINSAHNFLMGTNEERKAAFPFLFKLGIGWVAGFSVCVLILSTLFHTYIYEISSVFIGLTLIAVPIVIIEEKEYIKGKYLNLIFTAIGIAVVPLLMMLSPATGGSGVDLTQVSIGLAIYLFIAAIIAVSALVLPGISGSTLLLIMGLYIPLISAVSAVMHLDFAYVPMLIAFGLGMIAGLAISVKVIRHCFACYRPQTIYLCIGLLIGSLYAIALGSTTLAEPMPAMSWQTFNVGLCILGAAILAALQLLKKRTEKNVNMKRE</sequence>
<feature type="transmembrane region" description="Helical" evidence="1">
    <location>
        <begin position="164"/>
        <end position="183"/>
    </location>
</feature>
<dbReference type="InterPro" id="IPR007163">
    <property type="entry name" value="VCA0040-like"/>
</dbReference>
<protein>
    <recommendedName>
        <fullName evidence="4">DUF368 domain-containing protein</fullName>
    </recommendedName>
</protein>
<feature type="transmembrane region" description="Helical" evidence="1">
    <location>
        <begin position="46"/>
        <end position="66"/>
    </location>
</feature>